<organism evidence="6 7">
    <name type="scientific">Calicophoron daubneyi</name>
    <name type="common">Rumen fluke</name>
    <name type="synonym">Paramphistomum daubneyi</name>
    <dbReference type="NCBI Taxonomy" id="300641"/>
    <lineage>
        <taxon>Eukaryota</taxon>
        <taxon>Metazoa</taxon>
        <taxon>Spiralia</taxon>
        <taxon>Lophotrochozoa</taxon>
        <taxon>Platyhelminthes</taxon>
        <taxon>Trematoda</taxon>
        <taxon>Digenea</taxon>
        <taxon>Plagiorchiida</taxon>
        <taxon>Pronocephalata</taxon>
        <taxon>Paramphistomoidea</taxon>
        <taxon>Paramphistomidae</taxon>
        <taxon>Calicophoron</taxon>
    </lineage>
</organism>
<gene>
    <name evidence="6" type="ORF">CDAUBV1_LOCUS7745</name>
</gene>
<protein>
    <recommendedName>
        <fullName evidence="5">Carboxypeptidase</fullName>
        <ecNumber evidence="5">3.4.16.-</ecNumber>
    </recommendedName>
</protein>
<dbReference type="FunFam" id="3.40.50.12670:FF:000002">
    <property type="entry name" value="Carboxypeptidase"/>
    <property type="match status" value="1"/>
</dbReference>
<dbReference type="InterPro" id="IPR033124">
    <property type="entry name" value="Ser_caboxypep_his_AS"/>
</dbReference>
<feature type="chain" id="PRO_5043086218" description="Carboxypeptidase" evidence="5">
    <location>
        <begin position="22"/>
        <end position="507"/>
    </location>
</feature>
<dbReference type="FunFam" id="3.40.50.1820:FF:000335">
    <property type="entry name" value="Carboxypeptidase"/>
    <property type="match status" value="1"/>
</dbReference>
<keyword evidence="5" id="KW-0732">Signal</keyword>
<dbReference type="PANTHER" id="PTHR11802">
    <property type="entry name" value="SERINE PROTEASE FAMILY S10 SERINE CARBOXYPEPTIDASE"/>
    <property type="match status" value="1"/>
</dbReference>
<dbReference type="GO" id="GO:0004185">
    <property type="term" value="F:serine-type carboxypeptidase activity"/>
    <property type="evidence" value="ECO:0007669"/>
    <property type="project" value="UniProtKB-UniRule"/>
</dbReference>
<reference evidence="6" key="1">
    <citation type="submission" date="2024-06" db="EMBL/GenBank/DDBJ databases">
        <authorList>
            <person name="Liu X."/>
            <person name="Lenzi L."/>
            <person name="Haldenby T S."/>
            <person name="Uol C."/>
        </authorList>
    </citation>
    <scope>NUCLEOTIDE SEQUENCE</scope>
</reference>
<proteinExistence type="inferred from homology"/>
<dbReference type="EMBL" id="CAXLJL010000201">
    <property type="protein sequence ID" value="CAL5134386.1"/>
    <property type="molecule type" value="Genomic_DNA"/>
</dbReference>
<dbReference type="Proteomes" id="UP001497525">
    <property type="component" value="Unassembled WGS sequence"/>
</dbReference>
<feature type="signal peptide" evidence="5">
    <location>
        <begin position="1"/>
        <end position="21"/>
    </location>
</feature>
<dbReference type="GO" id="GO:1904715">
    <property type="term" value="P:negative regulation of chaperone-mediated autophagy"/>
    <property type="evidence" value="ECO:0007669"/>
    <property type="project" value="UniProtKB-ARBA"/>
</dbReference>
<dbReference type="InterPro" id="IPR018202">
    <property type="entry name" value="Ser_caboxypep_ser_AS"/>
</dbReference>
<evidence type="ECO:0000256" key="3">
    <source>
        <dbReference type="ARBA" id="ARBA00022670"/>
    </source>
</evidence>
<dbReference type="PANTHER" id="PTHR11802:SF201">
    <property type="entry name" value="CARBOXYPEPTIDASE"/>
    <property type="match status" value="1"/>
</dbReference>
<dbReference type="PROSITE" id="PS00560">
    <property type="entry name" value="CARBOXYPEPT_SER_HIS"/>
    <property type="match status" value="1"/>
</dbReference>
<accession>A0AAV2TDM8</accession>
<dbReference type="GO" id="GO:0006508">
    <property type="term" value="P:proteolysis"/>
    <property type="evidence" value="ECO:0007669"/>
    <property type="project" value="UniProtKB-KW"/>
</dbReference>
<name>A0AAV2TDM8_CALDB</name>
<comment type="caution">
    <text evidence="6">The sequence shown here is derived from an EMBL/GenBank/DDBJ whole genome shotgun (WGS) entry which is preliminary data.</text>
</comment>
<evidence type="ECO:0000256" key="1">
    <source>
        <dbReference type="ARBA" id="ARBA00009431"/>
    </source>
</evidence>
<dbReference type="AlphaFoldDB" id="A0AAV2TDM8"/>
<evidence type="ECO:0000256" key="4">
    <source>
        <dbReference type="ARBA" id="ARBA00022801"/>
    </source>
</evidence>
<dbReference type="SUPFAM" id="SSF53474">
    <property type="entry name" value="alpha/beta-Hydrolases"/>
    <property type="match status" value="1"/>
</dbReference>
<evidence type="ECO:0000256" key="2">
    <source>
        <dbReference type="ARBA" id="ARBA00022645"/>
    </source>
</evidence>
<dbReference type="InterPro" id="IPR001563">
    <property type="entry name" value="Peptidase_S10"/>
</dbReference>
<dbReference type="Pfam" id="PF00450">
    <property type="entry name" value="Peptidase_S10"/>
    <property type="match status" value="1"/>
</dbReference>
<dbReference type="Gene3D" id="3.40.50.1820">
    <property type="entry name" value="alpha/beta hydrolase"/>
    <property type="match status" value="2"/>
</dbReference>
<comment type="similarity">
    <text evidence="1 5">Belongs to the peptidase S10 family.</text>
</comment>
<keyword evidence="4 5" id="KW-0378">Hydrolase</keyword>
<evidence type="ECO:0000313" key="6">
    <source>
        <dbReference type="EMBL" id="CAL5134386.1"/>
    </source>
</evidence>
<evidence type="ECO:0000313" key="7">
    <source>
        <dbReference type="Proteomes" id="UP001497525"/>
    </source>
</evidence>
<dbReference type="EC" id="3.4.16.-" evidence="5"/>
<evidence type="ECO:0000256" key="5">
    <source>
        <dbReference type="RuleBase" id="RU361156"/>
    </source>
</evidence>
<dbReference type="PRINTS" id="PR00724">
    <property type="entry name" value="CRBOXYPTASEC"/>
</dbReference>
<sequence length="507" mass="56914">MQLTKFLLFFVTGCLNLFLSSEEQTLTTDKSSTGDAEKDRVIFLPGIDPQPTFAGYSGFLAGSTPNIQLHYWLIQAEKQPEKAPLLLWLNGGPGCSSMQGALLENGPFFIQPGQNLEINPHSWNKLGNVLYLETPAGVGYSYAVDGNVTADDDLTSKNSYYAIQNFLERFPEYKGRDFFITGESYGGVYVPTLAVRLIEKPLALKLKGIAVGNGLMNYRLNDNSLVYFANYHGLMDEDMWSDALKKCCGAQPTRKCFFTDTHSTYCEKLVNDIYIRVWGLNVYNIYAPCAGGVNGSFQQTQLRPKEIVSGRLGSNLVYTDFGNLFRTNSLLKAERSVLRSLVRSANTRLIPPCMDDTSIRSYLNSRAVRKALHVDLPKVGVWEACSSEVNSNYRRNYKDLSPQYIQILKSKVPVLLFSGDVDSVCNYFGTLWFVDGLSLKTEKPLKHWLYTDRDGTSQVGGVHKVMRLDETDLWYVTIRGSGHMAPTDKPIPTFHMIRSFIQSKPLN</sequence>
<keyword evidence="3 5" id="KW-0645">Protease</keyword>
<dbReference type="GO" id="GO:0031647">
    <property type="term" value="P:regulation of protein stability"/>
    <property type="evidence" value="ECO:0007669"/>
    <property type="project" value="UniProtKB-ARBA"/>
</dbReference>
<keyword evidence="2 5" id="KW-0121">Carboxypeptidase</keyword>
<dbReference type="InterPro" id="IPR029058">
    <property type="entry name" value="AB_hydrolase_fold"/>
</dbReference>
<dbReference type="PROSITE" id="PS00131">
    <property type="entry name" value="CARBOXYPEPT_SER_SER"/>
    <property type="match status" value="1"/>
</dbReference>